<evidence type="ECO:0000313" key="4">
    <source>
        <dbReference type="EMBL" id="SVA80880.1"/>
    </source>
</evidence>
<dbReference type="PANTHER" id="PTHR43584:SF8">
    <property type="entry name" value="N-ACETYLMURAMATE ALPHA-1-PHOSPHATE URIDYLYLTRANSFERASE"/>
    <property type="match status" value="1"/>
</dbReference>
<accession>A0A381YVA1</accession>
<dbReference type="Pfam" id="PF00483">
    <property type="entry name" value="NTP_transferase"/>
    <property type="match status" value="1"/>
</dbReference>
<sequence>MRNFTLMILAAGFGTRMESLTKNIPKPLLKINNSTLLTNTINFFENLGCKKFIINTHYLHENLKDYINLKHPKKNIYLIYEPQILDTGGGVKNSIKYFNSKNFLVTNAD</sequence>
<name>A0A381YVA1_9ZZZZ</name>
<protein>
    <recommendedName>
        <fullName evidence="3">Nucleotidyl transferase domain-containing protein</fullName>
    </recommendedName>
</protein>
<dbReference type="AlphaFoldDB" id="A0A381YVA1"/>
<proteinExistence type="predicted"/>
<dbReference type="InterPro" id="IPR050065">
    <property type="entry name" value="GlmU-like"/>
</dbReference>
<evidence type="ECO:0000256" key="1">
    <source>
        <dbReference type="ARBA" id="ARBA00022679"/>
    </source>
</evidence>
<gene>
    <name evidence="4" type="ORF">METZ01_LOCUS133734</name>
</gene>
<keyword evidence="2" id="KW-0548">Nucleotidyltransferase</keyword>
<dbReference type="InterPro" id="IPR005835">
    <property type="entry name" value="NTP_transferase_dom"/>
</dbReference>
<evidence type="ECO:0000259" key="3">
    <source>
        <dbReference type="Pfam" id="PF00483"/>
    </source>
</evidence>
<dbReference type="InterPro" id="IPR029044">
    <property type="entry name" value="Nucleotide-diphossugar_trans"/>
</dbReference>
<dbReference type="Gene3D" id="3.90.550.10">
    <property type="entry name" value="Spore Coat Polysaccharide Biosynthesis Protein SpsA, Chain A"/>
    <property type="match status" value="1"/>
</dbReference>
<evidence type="ECO:0000256" key="2">
    <source>
        <dbReference type="ARBA" id="ARBA00022695"/>
    </source>
</evidence>
<feature type="domain" description="Nucleotidyl transferase" evidence="3">
    <location>
        <begin position="7"/>
        <end position="109"/>
    </location>
</feature>
<keyword evidence="1" id="KW-0808">Transferase</keyword>
<reference evidence="4" key="1">
    <citation type="submission" date="2018-05" db="EMBL/GenBank/DDBJ databases">
        <authorList>
            <person name="Lanie J.A."/>
            <person name="Ng W.-L."/>
            <person name="Kazmierczak K.M."/>
            <person name="Andrzejewski T.M."/>
            <person name="Davidsen T.M."/>
            <person name="Wayne K.J."/>
            <person name="Tettelin H."/>
            <person name="Glass J.I."/>
            <person name="Rusch D."/>
            <person name="Podicherti R."/>
            <person name="Tsui H.-C.T."/>
            <person name="Winkler M.E."/>
        </authorList>
    </citation>
    <scope>NUCLEOTIDE SEQUENCE</scope>
</reference>
<dbReference type="GO" id="GO:0016779">
    <property type="term" value="F:nucleotidyltransferase activity"/>
    <property type="evidence" value="ECO:0007669"/>
    <property type="project" value="UniProtKB-KW"/>
</dbReference>
<feature type="non-terminal residue" evidence="4">
    <location>
        <position position="109"/>
    </location>
</feature>
<dbReference type="PANTHER" id="PTHR43584">
    <property type="entry name" value="NUCLEOTIDYL TRANSFERASE"/>
    <property type="match status" value="1"/>
</dbReference>
<dbReference type="EMBL" id="UINC01019138">
    <property type="protein sequence ID" value="SVA80880.1"/>
    <property type="molecule type" value="Genomic_DNA"/>
</dbReference>
<dbReference type="SUPFAM" id="SSF53448">
    <property type="entry name" value="Nucleotide-diphospho-sugar transferases"/>
    <property type="match status" value="1"/>
</dbReference>
<organism evidence="4">
    <name type="scientific">marine metagenome</name>
    <dbReference type="NCBI Taxonomy" id="408172"/>
    <lineage>
        <taxon>unclassified sequences</taxon>
        <taxon>metagenomes</taxon>
        <taxon>ecological metagenomes</taxon>
    </lineage>
</organism>